<dbReference type="Proteomes" id="UP001164929">
    <property type="component" value="Chromosome 18"/>
</dbReference>
<gene>
    <name evidence="1" type="ORF">NC653_039714</name>
</gene>
<comment type="caution">
    <text evidence="1">The sequence shown here is derived from an EMBL/GenBank/DDBJ whole genome shotgun (WGS) entry which is preliminary data.</text>
</comment>
<keyword evidence="2" id="KW-1185">Reference proteome</keyword>
<proteinExistence type="predicted"/>
<organism evidence="1 2">
    <name type="scientific">Populus alba x Populus x berolinensis</name>
    <dbReference type="NCBI Taxonomy" id="444605"/>
    <lineage>
        <taxon>Eukaryota</taxon>
        <taxon>Viridiplantae</taxon>
        <taxon>Streptophyta</taxon>
        <taxon>Embryophyta</taxon>
        <taxon>Tracheophyta</taxon>
        <taxon>Spermatophyta</taxon>
        <taxon>Magnoliopsida</taxon>
        <taxon>eudicotyledons</taxon>
        <taxon>Gunneridae</taxon>
        <taxon>Pentapetalae</taxon>
        <taxon>rosids</taxon>
        <taxon>fabids</taxon>
        <taxon>Malpighiales</taxon>
        <taxon>Salicaceae</taxon>
        <taxon>Saliceae</taxon>
        <taxon>Populus</taxon>
    </lineage>
</organism>
<reference evidence="1 2" key="1">
    <citation type="journal article" date="2023" name="Mol. Ecol. Resour.">
        <title>Chromosome-level genome assembly of a triploid poplar Populus alba 'Berolinensis'.</title>
        <authorList>
            <person name="Chen S."/>
            <person name="Yu Y."/>
            <person name="Wang X."/>
            <person name="Wang S."/>
            <person name="Zhang T."/>
            <person name="Zhou Y."/>
            <person name="He R."/>
            <person name="Meng N."/>
            <person name="Wang Y."/>
            <person name="Liu W."/>
            <person name="Liu Z."/>
            <person name="Liu J."/>
            <person name="Guo Q."/>
            <person name="Huang H."/>
            <person name="Sederoff R.R."/>
            <person name="Wang G."/>
            <person name="Qu G."/>
            <person name="Chen S."/>
        </authorList>
    </citation>
    <scope>NUCLEOTIDE SEQUENCE [LARGE SCALE GENOMIC DNA]</scope>
    <source>
        <strain evidence="1">SC-2020</strain>
    </source>
</reference>
<dbReference type="AlphaFoldDB" id="A0AAD6PQY1"/>
<evidence type="ECO:0000313" key="1">
    <source>
        <dbReference type="EMBL" id="KAJ6957820.1"/>
    </source>
</evidence>
<sequence length="86" mass="10092">MWLKEREDWDRFCEGGLEYHCCDDGGYGKLIGDGGDRANEGVVGGKITSRKPPNRMRSKLKYHKYRLVPDHYKKNHNPNFFYLILT</sequence>
<protein>
    <submittedName>
        <fullName evidence="1">Uncharacterized protein</fullName>
    </submittedName>
</protein>
<accession>A0AAD6PQY1</accession>
<dbReference type="EMBL" id="JAQIZT010000018">
    <property type="protein sequence ID" value="KAJ6957820.1"/>
    <property type="molecule type" value="Genomic_DNA"/>
</dbReference>
<evidence type="ECO:0000313" key="2">
    <source>
        <dbReference type="Proteomes" id="UP001164929"/>
    </source>
</evidence>
<name>A0AAD6PQY1_9ROSI</name>